<dbReference type="OrthoDB" id="5404599at2759"/>
<dbReference type="Proteomes" id="UP000193144">
    <property type="component" value="Unassembled WGS sequence"/>
</dbReference>
<gene>
    <name evidence="1" type="ORF">BCR34DRAFT_568360</name>
</gene>
<accession>A0A1Y1ZGM6</accession>
<protein>
    <submittedName>
        <fullName evidence="1">Uncharacterized protein</fullName>
    </submittedName>
</protein>
<sequence length="101" mass="11061">MLCFASHHFIKRRNIPLSLPSPTAVREVANPPTDPGARLATGPHLSFPNIGLLVKKCGIWVTLAEANTYCSSATLFLKLCLVQKCMSGARMTGRFSFIRSQ</sequence>
<proteinExistence type="predicted"/>
<organism evidence="1 2">
    <name type="scientific">Clohesyomyces aquaticus</name>
    <dbReference type="NCBI Taxonomy" id="1231657"/>
    <lineage>
        <taxon>Eukaryota</taxon>
        <taxon>Fungi</taxon>
        <taxon>Dikarya</taxon>
        <taxon>Ascomycota</taxon>
        <taxon>Pezizomycotina</taxon>
        <taxon>Dothideomycetes</taxon>
        <taxon>Pleosporomycetidae</taxon>
        <taxon>Pleosporales</taxon>
        <taxon>Lindgomycetaceae</taxon>
        <taxon>Clohesyomyces</taxon>
    </lineage>
</organism>
<comment type="caution">
    <text evidence="1">The sequence shown here is derived from an EMBL/GenBank/DDBJ whole genome shotgun (WGS) entry which is preliminary data.</text>
</comment>
<reference evidence="1 2" key="1">
    <citation type="submission" date="2016-07" db="EMBL/GenBank/DDBJ databases">
        <title>Pervasive Adenine N6-methylation of Active Genes in Fungi.</title>
        <authorList>
            <consortium name="DOE Joint Genome Institute"/>
            <person name="Mondo S.J."/>
            <person name="Dannebaum R.O."/>
            <person name="Kuo R.C."/>
            <person name="Labutti K."/>
            <person name="Haridas S."/>
            <person name="Kuo A."/>
            <person name="Salamov A."/>
            <person name="Ahrendt S.R."/>
            <person name="Lipzen A."/>
            <person name="Sullivan W."/>
            <person name="Andreopoulos W.B."/>
            <person name="Clum A."/>
            <person name="Lindquist E."/>
            <person name="Daum C."/>
            <person name="Ramamoorthy G.K."/>
            <person name="Gryganskyi A."/>
            <person name="Culley D."/>
            <person name="Magnuson J.K."/>
            <person name="James T.Y."/>
            <person name="O'Malley M.A."/>
            <person name="Stajich J.E."/>
            <person name="Spatafora J.W."/>
            <person name="Visel A."/>
            <person name="Grigoriev I.V."/>
        </authorList>
    </citation>
    <scope>NUCLEOTIDE SEQUENCE [LARGE SCALE GENOMIC DNA]</scope>
    <source>
        <strain evidence="1 2">CBS 115471</strain>
    </source>
</reference>
<evidence type="ECO:0000313" key="1">
    <source>
        <dbReference type="EMBL" id="ORY09413.1"/>
    </source>
</evidence>
<evidence type="ECO:0000313" key="2">
    <source>
        <dbReference type="Proteomes" id="UP000193144"/>
    </source>
</evidence>
<dbReference type="EMBL" id="MCFA01000086">
    <property type="protein sequence ID" value="ORY09413.1"/>
    <property type="molecule type" value="Genomic_DNA"/>
</dbReference>
<dbReference type="AlphaFoldDB" id="A0A1Y1ZGM6"/>
<name>A0A1Y1ZGM6_9PLEO</name>
<keyword evidence="2" id="KW-1185">Reference proteome</keyword>